<evidence type="ECO:0000256" key="1">
    <source>
        <dbReference type="ARBA" id="ARBA00022729"/>
    </source>
</evidence>
<comment type="caution">
    <text evidence="5">The sequence shown here is derived from an EMBL/GenBank/DDBJ whole genome shotgun (WGS) entry which is preliminary data.</text>
</comment>
<evidence type="ECO:0000313" key="5">
    <source>
        <dbReference type="EMBL" id="GGG43015.1"/>
    </source>
</evidence>
<evidence type="ECO:0000313" key="6">
    <source>
        <dbReference type="Proteomes" id="UP000625976"/>
    </source>
</evidence>
<dbReference type="RefSeq" id="WP_188463103.1">
    <property type="nucleotide sequence ID" value="NZ_BMFQ01000002.1"/>
</dbReference>
<name>A0A917GF33_9FLAO</name>
<dbReference type="Gene3D" id="2.60.40.10">
    <property type="entry name" value="Immunoglobulins"/>
    <property type="match status" value="1"/>
</dbReference>
<feature type="chain" id="PRO_5037816181" evidence="2">
    <location>
        <begin position="22"/>
        <end position="720"/>
    </location>
</feature>
<keyword evidence="6" id="KW-1185">Reference proteome</keyword>
<evidence type="ECO:0000259" key="3">
    <source>
        <dbReference type="Pfam" id="PF18962"/>
    </source>
</evidence>
<feature type="signal peptide" evidence="2">
    <location>
        <begin position="1"/>
        <end position="21"/>
    </location>
</feature>
<evidence type="ECO:0000259" key="4">
    <source>
        <dbReference type="Pfam" id="PF23759"/>
    </source>
</evidence>
<reference evidence="5" key="2">
    <citation type="submission" date="2020-09" db="EMBL/GenBank/DDBJ databases">
        <authorList>
            <person name="Sun Q."/>
            <person name="Zhou Y."/>
        </authorList>
    </citation>
    <scope>NUCLEOTIDE SEQUENCE</scope>
    <source>
        <strain evidence="5">CGMCC 1.12751</strain>
    </source>
</reference>
<feature type="domain" description="T9SS-like galactose binding" evidence="4">
    <location>
        <begin position="496"/>
        <end position="591"/>
    </location>
</feature>
<organism evidence="5 6">
    <name type="scientific">Bizionia arctica</name>
    <dbReference type="NCBI Taxonomy" id="1495645"/>
    <lineage>
        <taxon>Bacteria</taxon>
        <taxon>Pseudomonadati</taxon>
        <taxon>Bacteroidota</taxon>
        <taxon>Flavobacteriia</taxon>
        <taxon>Flavobacteriales</taxon>
        <taxon>Flavobacteriaceae</taxon>
        <taxon>Bizionia</taxon>
    </lineage>
</organism>
<dbReference type="InterPro" id="IPR013783">
    <property type="entry name" value="Ig-like_fold"/>
</dbReference>
<accession>A0A917GF33</accession>
<dbReference type="InterPro" id="IPR056600">
    <property type="entry name" value="GBD_T9SS_assoc"/>
</dbReference>
<dbReference type="AlphaFoldDB" id="A0A917GF33"/>
<dbReference type="NCBIfam" id="TIGR04183">
    <property type="entry name" value="Por_Secre_tail"/>
    <property type="match status" value="1"/>
</dbReference>
<protein>
    <submittedName>
        <fullName evidence="5">T9SS C-terminal target domain-containing protein</fullName>
    </submittedName>
</protein>
<proteinExistence type="predicted"/>
<dbReference type="Gene3D" id="2.60.120.380">
    <property type="match status" value="1"/>
</dbReference>
<evidence type="ECO:0000256" key="2">
    <source>
        <dbReference type="SAM" id="SignalP"/>
    </source>
</evidence>
<dbReference type="Pfam" id="PF18962">
    <property type="entry name" value="Por_Secre_tail"/>
    <property type="match status" value="1"/>
</dbReference>
<feature type="domain" description="Secretion system C-terminal sorting" evidence="3">
    <location>
        <begin position="651"/>
        <end position="718"/>
    </location>
</feature>
<reference evidence="5" key="1">
    <citation type="journal article" date="2014" name="Int. J. Syst. Evol. Microbiol.">
        <title>Complete genome sequence of Corynebacterium casei LMG S-19264T (=DSM 44701T), isolated from a smear-ripened cheese.</title>
        <authorList>
            <consortium name="US DOE Joint Genome Institute (JGI-PGF)"/>
            <person name="Walter F."/>
            <person name="Albersmeier A."/>
            <person name="Kalinowski J."/>
            <person name="Ruckert C."/>
        </authorList>
    </citation>
    <scope>NUCLEOTIDE SEQUENCE</scope>
    <source>
        <strain evidence="5">CGMCC 1.12751</strain>
    </source>
</reference>
<gene>
    <name evidence="5" type="ORF">GCM10010976_13110</name>
</gene>
<dbReference type="InterPro" id="IPR026444">
    <property type="entry name" value="Secre_tail"/>
</dbReference>
<sequence length="720" mass="74505">MKKITFLFAFLLTLVGYQSHAQYGCASGIPITDGYTATGITSPGTGGPEDWNDPNPSTINMCQNATGAALSPSYFADDVYLFTYTAGANDEEVSMTINSLTTWTGLGIFASCTGTFLDDCMGSSGSTSGGVLTATATVSSGQTVYIAVGQWGTPNALNFDVTSFSAIPLVNPPSCTILSAPLDGATDVAIIGNLTWASATGGATEYNLEVGTSSGASDVFSGAVGNVTTYNVGTLAYSSTYFVTITPSNANGPATGCTEESFMTIAPPPTGSICSDPIVIGSLPYSVSDNTANYGDDYSGAPGTTCGTTSAYLGGDDVVYAYTATSDTAINVSMSPTATWSGIFVYTDCADIGVACANGIANSATTERNFDLNVTTGTTYYFVISTYPSPQSTEYSLVITENTCVGATVVYTVVNDCDLSGGFLIDVEVTDMGSATSLTVSDDQGSASQQFTSVGTMQFGPYTNATDVIFTVDDEGDDDSCTLTSSALTQVACPPANDECADATALIPGATYGENAVDGILVGATYSGFTNTCGGTTAISNDVWYSVVVPADGNITIETGADIATSNPGNDTAFEVYSGDCGTLTSLGCDDDGAATGLFSLLDLTGLTPDSTIYVRVWGYLNTQLEPFSISAYNLSLSINELSIENLFSYYPNPVNNTFSLRAVKAIQNVAVYNMLGQEVLRSAPNTVDSDLDMSSLNAGTYFVKVTIENATKTIKIIKK</sequence>
<dbReference type="Proteomes" id="UP000625976">
    <property type="component" value="Unassembled WGS sequence"/>
</dbReference>
<dbReference type="Pfam" id="PF23759">
    <property type="entry name" value="GBD_T9SS_assoc"/>
    <property type="match status" value="1"/>
</dbReference>
<keyword evidence="1 2" id="KW-0732">Signal</keyword>
<dbReference type="EMBL" id="BMFQ01000002">
    <property type="protein sequence ID" value="GGG43015.1"/>
    <property type="molecule type" value="Genomic_DNA"/>
</dbReference>